<reference evidence="4 5" key="2">
    <citation type="journal article" date="2010" name="Stand. Genomic Sci.">
        <title>Complete genome sequence of Xylanimonas cellulosilytica type strain (XIL07).</title>
        <authorList>
            <person name="Foster B."/>
            <person name="Pukall R."/>
            <person name="Abt B."/>
            <person name="Nolan M."/>
            <person name="Glavina Del Rio T."/>
            <person name="Chen F."/>
            <person name="Lucas S."/>
            <person name="Tice H."/>
            <person name="Pitluck S."/>
            <person name="Cheng J.-F."/>
            <person name="Chertkov O."/>
            <person name="Brettin T."/>
            <person name="Han C."/>
            <person name="Detter J.C."/>
            <person name="Bruce D."/>
            <person name="Goodwin L."/>
            <person name="Ivanova N."/>
            <person name="Mavromatis K."/>
            <person name="Pati A."/>
            <person name="Mikhailova N."/>
            <person name="Chen A."/>
            <person name="Palaniappan K."/>
            <person name="Land M."/>
            <person name="Hauser L."/>
            <person name="Chang Y.-J."/>
            <person name="Jeffries C.D."/>
            <person name="Chain P."/>
            <person name="Rohde M."/>
            <person name="Goeker M."/>
            <person name="Bristow J."/>
            <person name="Eisen J.A."/>
            <person name="Markowitz V."/>
            <person name="Hugenholtz P."/>
            <person name="Kyrpides N.C."/>
            <person name="Klenk H.-P."/>
            <person name="Lapidus A."/>
        </authorList>
    </citation>
    <scope>NUCLEOTIDE SEQUENCE [LARGE SCALE GENOMIC DNA]</scope>
    <source>
        <strain evidence="5">DSM 15894 / CECT 5975 / LMG 20990 / XIL07</strain>
    </source>
</reference>
<gene>
    <name evidence="4" type="ordered locus">Xcel_3193</name>
</gene>
<organism evidence="4 5">
    <name type="scientific">Xylanimonas cellulosilytica (strain DSM 15894 / JCM 12276 / CECT 5975 / KCTC 9989 / LMG 20990 / NBRC 107835 / XIL07)</name>
    <dbReference type="NCBI Taxonomy" id="446471"/>
    <lineage>
        <taxon>Bacteria</taxon>
        <taxon>Bacillati</taxon>
        <taxon>Actinomycetota</taxon>
        <taxon>Actinomycetes</taxon>
        <taxon>Micrococcales</taxon>
        <taxon>Promicromonosporaceae</taxon>
        <taxon>Xylanimonas</taxon>
    </lineage>
</organism>
<accession>D1C0J0</accession>
<dbReference type="eggNOG" id="ENOG5032C7S">
    <property type="taxonomic scope" value="Bacteria"/>
</dbReference>
<dbReference type="OrthoDB" id="5145029at2"/>
<evidence type="ECO:0000313" key="5">
    <source>
        <dbReference type="Proteomes" id="UP000002255"/>
    </source>
</evidence>
<evidence type="ECO:0000259" key="2">
    <source>
        <dbReference type="Pfam" id="PF23493"/>
    </source>
</evidence>
<protein>
    <submittedName>
        <fullName evidence="4">Uncharacterized protein</fullName>
    </submittedName>
</protein>
<dbReference type="STRING" id="446471.Xcel_3193"/>
<evidence type="ECO:0000259" key="3">
    <source>
        <dbReference type="Pfam" id="PF23494"/>
    </source>
</evidence>
<proteinExistence type="predicted"/>
<dbReference type="Pfam" id="PF23493">
    <property type="entry name" value="CysS_C"/>
    <property type="match status" value="1"/>
</dbReference>
<keyword evidence="1" id="KW-1133">Transmembrane helix</keyword>
<dbReference type="Proteomes" id="UP000002255">
    <property type="component" value="Chromosome"/>
</dbReference>
<dbReference type="InterPro" id="IPR057798">
    <property type="entry name" value="PH_YqeB"/>
</dbReference>
<evidence type="ECO:0000256" key="1">
    <source>
        <dbReference type="SAM" id="Phobius"/>
    </source>
</evidence>
<name>D1C0J0_XYLCX</name>
<dbReference type="RefSeq" id="WP_012879935.1">
    <property type="nucleotide sequence ID" value="NC_013530.1"/>
</dbReference>
<sequence>MDTIELRQPPAVPAFLISSGVVLGGALGWFGPALARGLAGLIERTPFPVHGLIRLVGGLDPAWSLAVLGGAGLLGGILLALSAAHEAPVLDVARDHLEHRHGTREQWVDRAEAASAFRDGRDLVLLRPDGGLRARLDVDDLSAEQVRDALTTQGWAVLDADPFEAAFEPWADGRPGFTAEENTLLRRRREARTDAAALRTVDEQLAESGLVVRVRRDRLQVRRVRRVRGAA</sequence>
<feature type="transmembrane region" description="Helical" evidence="1">
    <location>
        <begin position="12"/>
        <end position="31"/>
    </location>
</feature>
<dbReference type="HOGENOM" id="CLU_1199416_0_0_11"/>
<feature type="transmembrane region" description="Helical" evidence="1">
    <location>
        <begin position="62"/>
        <end position="84"/>
    </location>
</feature>
<dbReference type="EMBL" id="CP001821">
    <property type="protein sequence ID" value="ACZ32193.1"/>
    <property type="molecule type" value="Genomic_DNA"/>
</dbReference>
<evidence type="ECO:0000313" key="4">
    <source>
        <dbReference type="EMBL" id="ACZ32193.1"/>
    </source>
</evidence>
<reference evidence="5" key="1">
    <citation type="submission" date="2009-11" db="EMBL/GenBank/DDBJ databases">
        <title>The complete chromosome of Xylanimonas cellulosilytica DSM 15894.</title>
        <authorList>
            <consortium name="US DOE Joint Genome Institute (JGI-PGF)"/>
            <person name="Lucas S."/>
            <person name="Copeland A."/>
            <person name="Lapidus A."/>
            <person name="Glavina del Rio T."/>
            <person name="Dalin E."/>
            <person name="Tice H."/>
            <person name="Bruce D."/>
            <person name="Goodwin L."/>
            <person name="Pitluck S."/>
            <person name="Kyrpides N."/>
            <person name="Mavromatis K."/>
            <person name="Ivanova N."/>
            <person name="Mikhailova N."/>
            <person name="Foster B."/>
            <person name="Clum A."/>
            <person name="Brettin T."/>
            <person name="Detter J.C."/>
            <person name="Han C."/>
            <person name="Larimer F."/>
            <person name="Land M."/>
            <person name="Hauser L."/>
            <person name="Markowitz V."/>
            <person name="Cheng J.F."/>
            <person name="Hugenholtz P."/>
            <person name="Woyke T."/>
            <person name="Wu D."/>
            <person name="Gehrich-Schroeter G."/>
            <person name="Schneider S."/>
            <person name="Pukall S.R."/>
            <person name="Klenk H.P."/>
            <person name="Eisen J.A."/>
        </authorList>
    </citation>
    <scope>NUCLEOTIDE SEQUENCE [LARGE SCALE GENOMIC DNA]</scope>
    <source>
        <strain evidence="5">DSM 15894 / CECT 5975 / LMG 20990 / XIL07</strain>
    </source>
</reference>
<dbReference type="AlphaFoldDB" id="D1C0J0"/>
<feature type="domain" description="YqeB PH" evidence="3">
    <location>
        <begin position="5"/>
        <end position="156"/>
    </location>
</feature>
<dbReference type="Pfam" id="PF23494">
    <property type="entry name" value="bPH_10"/>
    <property type="match status" value="1"/>
</dbReference>
<keyword evidence="1" id="KW-0812">Transmembrane</keyword>
<dbReference type="InterPro" id="IPR056411">
    <property type="entry name" value="CysS_C"/>
</dbReference>
<keyword evidence="5" id="KW-1185">Reference proteome</keyword>
<keyword evidence="1" id="KW-0472">Membrane</keyword>
<dbReference type="KEGG" id="xce:Xcel_3193"/>
<feature type="domain" description="Cysteinyl-tRNA ligase anticodon binding" evidence="2">
    <location>
        <begin position="174"/>
        <end position="222"/>
    </location>
</feature>